<sequence>GRKLSFTADSVKVKDVADKPNVIVSENPGRFDDWPEVPLLKPAEDFSRKSISPVPAVVSPKAVVSPPKPVFLSPKASVKKIEFEIQSFITGSEVAIAGYVELYWKYSPTEVVGSVVIDEHTPDLEAIALDAEENAEVSYTPQTNDYCYASAKDDWCRCYILSKLGSDSYEVVLIDYGTKEIVSELRPMTPKILEIPHFAVIVQVENADFFIDRSLNLKIESRSEREAKVTFFDFDTTTLPGMYVMKPFNAVEYFK</sequence>
<reference evidence="2" key="1">
    <citation type="submission" date="2015-11" db="EMBL/GenBank/DDBJ databases">
        <title>De novo transcriptome assembly of four potential Pierce s Disease insect vectors from Arizona vineyards.</title>
        <authorList>
            <person name="Tassone E.E."/>
        </authorList>
    </citation>
    <scope>NUCLEOTIDE SEQUENCE</scope>
</reference>
<gene>
    <name evidence="2" type="ORF">g.47653</name>
</gene>
<proteinExistence type="predicted"/>
<name>A0A1B6H1T7_9HEMI</name>
<dbReference type="Pfam" id="PF00567">
    <property type="entry name" value="TUDOR"/>
    <property type="match status" value="1"/>
</dbReference>
<dbReference type="CDD" id="cd20379">
    <property type="entry name" value="Tudor_dTUD-like"/>
    <property type="match status" value="1"/>
</dbReference>
<feature type="non-terminal residue" evidence="2">
    <location>
        <position position="1"/>
    </location>
</feature>
<accession>A0A1B6H1T7</accession>
<dbReference type="AlphaFoldDB" id="A0A1B6H1T7"/>
<dbReference type="EMBL" id="GECZ01001162">
    <property type="protein sequence ID" value="JAS68607.1"/>
    <property type="molecule type" value="Transcribed_RNA"/>
</dbReference>
<evidence type="ECO:0000259" key="1">
    <source>
        <dbReference type="Pfam" id="PF00567"/>
    </source>
</evidence>
<protein>
    <recommendedName>
        <fullName evidence="1">Tudor domain-containing protein</fullName>
    </recommendedName>
</protein>
<feature type="domain" description="Tudor" evidence="1">
    <location>
        <begin position="136"/>
        <end position="205"/>
    </location>
</feature>
<dbReference type="Gene3D" id="2.30.30.140">
    <property type="match status" value="1"/>
</dbReference>
<evidence type="ECO:0000313" key="2">
    <source>
        <dbReference type="EMBL" id="JAS68607.1"/>
    </source>
</evidence>
<dbReference type="InterPro" id="IPR002999">
    <property type="entry name" value="Tudor"/>
</dbReference>
<dbReference type="SUPFAM" id="SSF63748">
    <property type="entry name" value="Tudor/PWWP/MBT"/>
    <property type="match status" value="1"/>
</dbReference>
<organism evidence="2">
    <name type="scientific">Cuerna arida</name>
    <dbReference type="NCBI Taxonomy" id="1464854"/>
    <lineage>
        <taxon>Eukaryota</taxon>
        <taxon>Metazoa</taxon>
        <taxon>Ecdysozoa</taxon>
        <taxon>Arthropoda</taxon>
        <taxon>Hexapoda</taxon>
        <taxon>Insecta</taxon>
        <taxon>Pterygota</taxon>
        <taxon>Neoptera</taxon>
        <taxon>Paraneoptera</taxon>
        <taxon>Hemiptera</taxon>
        <taxon>Auchenorrhyncha</taxon>
        <taxon>Membracoidea</taxon>
        <taxon>Cicadellidae</taxon>
        <taxon>Cicadellinae</taxon>
        <taxon>Proconiini</taxon>
        <taxon>Cuerna</taxon>
    </lineage>
</organism>